<dbReference type="OrthoDB" id="423191at2759"/>
<evidence type="ECO:0000313" key="2">
    <source>
        <dbReference type="EMBL" id="CAE7580147.1"/>
    </source>
</evidence>
<organism evidence="2 3">
    <name type="scientific">Symbiodinium natans</name>
    <dbReference type="NCBI Taxonomy" id="878477"/>
    <lineage>
        <taxon>Eukaryota</taxon>
        <taxon>Sar</taxon>
        <taxon>Alveolata</taxon>
        <taxon>Dinophyceae</taxon>
        <taxon>Suessiales</taxon>
        <taxon>Symbiodiniaceae</taxon>
        <taxon>Symbiodinium</taxon>
    </lineage>
</organism>
<keyword evidence="3" id="KW-1185">Reference proteome</keyword>
<reference evidence="2" key="1">
    <citation type="submission" date="2021-02" db="EMBL/GenBank/DDBJ databases">
        <authorList>
            <person name="Dougan E. K."/>
            <person name="Rhodes N."/>
            <person name="Thang M."/>
            <person name="Chan C."/>
        </authorList>
    </citation>
    <scope>NUCLEOTIDE SEQUENCE</scope>
</reference>
<protein>
    <submittedName>
        <fullName evidence="2">Mtpn protein</fullName>
    </submittedName>
</protein>
<dbReference type="SMART" id="SM00248">
    <property type="entry name" value="ANK"/>
    <property type="match status" value="2"/>
</dbReference>
<proteinExistence type="predicted"/>
<dbReference type="Pfam" id="PF00023">
    <property type="entry name" value="Ank"/>
    <property type="match status" value="1"/>
</dbReference>
<dbReference type="PROSITE" id="PS50088">
    <property type="entry name" value="ANK_REPEAT"/>
    <property type="match status" value="1"/>
</dbReference>
<dbReference type="AlphaFoldDB" id="A0A812US83"/>
<dbReference type="PROSITE" id="PS50297">
    <property type="entry name" value="ANK_REP_REGION"/>
    <property type="match status" value="1"/>
</dbReference>
<gene>
    <name evidence="2" type="primary">mtpn</name>
    <name evidence="2" type="ORF">SNAT2548_LOCUS33100</name>
</gene>
<evidence type="ECO:0000313" key="3">
    <source>
        <dbReference type="Proteomes" id="UP000604046"/>
    </source>
</evidence>
<dbReference type="InterPro" id="IPR036770">
    <property type="entry name" value="Ankyrin_rpt-contain_sf"/>
</dbReference>
<comment type="caution">
    <text evidence="2">The sequence shown here is derived from an EMBL/GenBank/DDBJ whole genome shotgun (WGS) entry which is preliminary data.</text>
</comment>
<name>A0A812US83_9DINO</name>
<accession>A0A812US83</accession>
<sequence>MACRRALRERQALRHQGLCAPFVALLDTLELTAVTMRARPEVAEKSKELATALKTRPGALPAWRTFRWTHWRQEVLKRHRETILEGDIDFQYKGNNLLELAVANMPAAEVEEVAATFLSGGADVNSPSKDGYTPLLSACSRGLAKVAHVLLQRGARRCHALPQGGTALEEALAFFKACEEYRAYEREEDLDLGRLCCHLRSLSIEAAQKKGLEPLASARLQLSQAAVALALLGPTGMALTQEQVLAESGLDHSLVDALGPQLWAGWPWAFLTFDLDIPEEAATPSVDFANARSRILSFKLSQEKKPSREGSRNRGPFEDYWSVYSDYICECPLCMPECYHVLRRCRAGADGQNLVFRKMRRPQAWLHQCFDEYNEDRKLRNRKWERRDGRRHRRVPVASFASRGASYSARMARRMPAAYRGHHVEQSLQGGRKKLRKFQLVQEQLRMDTCPL</sequence>
<feature type="repeat" description="ANK" evidence="1">
    <location>
        <begin position="130"/>
        <end position="155"/>
    </location>
</feature>
<dbReference type="Proteomes" id="UP000604046">
    <property type="component" value="Unassembled WGS sequence"/>
</dbReference>
<evidence type="ECO:0000256" key="1">
    <source>
        <dbReference type="PROSITE-ProRule" id="PRU00023"/>
    </source>
</evidence>
<dbReference type="Gene3D" id="1.25.40.20">
    <property type="entry name" value="Ankyrin repeat-containing domain"/>
    <property type="match status" value="1"/>
</dbReference>
<keyword evidence="1" id="KW-0040">ANK repeat</keyword>
<dbReference type="SUPFAM" id="SSF48403">
    <property type="entry name" value="Ankyrin repeat"/>
    <property type="match status" value="1"/>
</dbReference>
<dbReference type="EMBL" id="CAJNDS010002740">
    <property type="protein sequence ID" value="CAE7580147.1"/>
    <property type="molecule type" value="Genomic_DNA"/>
</dbReference>
<dbReference type="InterPro" id="IPR002110">
    <property type="entry name" value="Ankyrin_rpt"/>
</dbReference>